<feature type="active site" evidence="11">
    <location>
        <position position="43"/>
    </location>
</feature>
<evidence type="ECO:0000256" key="11">
    <source>
        <dbReference type="HAMAP-Rule" id="MF_00104"/>
    </source>
</evidence>
<dbReference type="Gene3D" id="3.30.160.20">
    <property type="match status" value="1"/>
</dbReference>
<evidence type="ECO:0000256" key="6">
    <source>
        <dbReference type="ARBA" id="ARBA00022759"/>
    </source>
</evidence>
<feature type="binding site" evidence="11">
    <location>
        <position position="112"/>
    </location>
    <ligand>
        <name>Mg(2+)</name>
        <dbReference type="ChEBI" id="CHEBI:18420"/>
    </ligand>
</feature>
<dbReference type="PANTHER" id="PTHR14950">
    <property type="entry name" value="DICER-RELATED"/>
    <property type="match status" value="1"/>
</dbReference>
<comment type="similarity">
    <text evidence="2">Belongs to the ribonuclease III family.</text>
</comment>
<dbReference type="InterPro" id="IPR036389">
    <property type="entry name" value="RNase_III_sf"/>
</dbReference>
<dbReference type="Pfam" id="PF14622">
    <property type="entry name" value="Ribonucleas_3_3"/>
    <property type="match status" value="1"/>
</dbReference>
<feature type="binding site" evidence="11">
    <location>
        <position position="39"/>
    </location>
    <ligand>
        <name>Mg(2+)</name>
        <dbReference type="ChEBI" id="CHEBI:18420"/>
    </ligand>
</feature>
<dbReference type="InterPro" id="IPR011907">
    <property type="entry name" value="RNase_III"/>
</dbReference>
<keyword evidence="11" id="KW-0698">rRNA processing</keyword>
<dbReference type="PROSITE" id="PS50142">
    <property type="entry name" value="RNASE_3_2"/>
    <property type="match status" value="1"/>
</dbReference>
<reference evidence="14" key="1">
    <citation type="submission" date="2022-12" db="EMBL/GenBank/DDBJ databases">
        <authorList>
            <person name="Bing R.G."/>
            <person name="Willard D.J."/>
            <person name="Manesh M.J.H."/>
            <person name="Laemthong T."/>
            <person name="Crosby J.R."/>
            <person name="Kelly R.M."/>
        </authorList>
    </citation>
    <scope>NUCLEOTIDE SEQUENCE</scope>
    <source>
        <strain evidence="14">DSM 8990</strain>
    </source>
</reference>
<evidence type="ECO:0000259" key="13">
    <source>
        <dbReference type="PROSITE" id="PS50142"/>
    </source>
</evidence>
<accession>A0ABY7BJU2</accession>
<keyword evidence="15" id="KW-1185">Reference proteome</keyword>
<evidence type="ECO:0000256" key="9">
    <source>
        <dbReference type="ARBA" id="ARBA00022884"/>
    </source>
</evidence>
<sequence>MTEIEKKMGYKFKNQEILKLTLTHKSATHSSENSYERLEFLGDAVLELVVSKYLFEHFPHLSEGELTNLRAAIVCSETLSKVAEKLNLKKYIIFGRHEKEEGFENNRSIWSDVLEAIFGGIFLESGFETIEKIVIKLLEPFIKKAAEGKLFYDYKTKLQEIIQKGKNEKIRYIDYENHESNLLKFKSELYIGQDKISEGFGSSKKEAQQDAAFKALKKMGVIED</sequence>
<dbReference type="CDD" id="cd10845">
    <property type="entry name" value="DSRM_RNAse_III_family"/>
    <property type="match status" value="1"/>
</dbReference>
<dbReference type="Gene3D" id="1.10.1520.10">
    <property type="entry name" value="Ribonuclease III domain"/>
    <property type="match status" value="1"/>
</dbReference>
<proteinExistence type="inferred from homology"/>
<keyword evidence="8 11" id="KW-0460">Magnesium</keyword>
<keyword evidence="6 11" id="KW-0255">Endonuclease</keyword>
<keyword evidence="5 11" id="KW-0479">Metal-binding</keyword>
<name>A0ABY7BJU2_9FIRM</name>
<dbReference type="Proteomes" id="UP001164909">
    <property type="component" value="Chromosome"/>
</dbReference>
<keyword evidence="3 11" id="KW-0507">mRNA processing</keyword>
<evidence type="ECO:0000259" key="12">
    <source>
        <dbReference type="PROSITE" id="PS50137"/>
    </source>
</evidence>
<evidence type="ECO:0000256" key="4">
    <source>
        <dbReference type="ARBA" id="ARBA00022722"/>
    </source>
</evidence>
<evidence type="ECO:0000256" key="5">
    <source>
        <dbReference type="ARBA" id="ARBA00022723"/>
    </source>
</evidence>
<feature type="active site" evidence="11">
    <location>
        <position position="115"/>
    </location>
</feature>
<dbReference type="PROSITE" id="PS50137">
    <property type="entry name" value="DS_RBD"/>
    <property type="match status" value="1"/>
</dbReference>
<dbReference type="InterPro" id="IPR000999">
    <property type="entry name" value="RNase_III_dom"/>
</dbReference>
<dbReference type="PROSITE" id="PS00517">
    <property type="entry name" value="RNASE_3_1"/>
    <property type="match status" value="1"/>
</dbReference>
<dbReference type="SUPFAM" id="SSF54768">
    <property type="entry name" value="dsRNA-binding domain-like"/>
    <property type="match status" value="1"/>
</dbReference>
<dbReference type="EC" id="3.1.26.3" evidence="11"/>
<evidence type="ECO:0000256" key="2">
    <source>
        <dbReference type="ARBA" id="ARBA00010183"/>
    </source>
</evidence>
<dbReference type="CDD" id="cd00593">
    <property type="entry name" value="RIBOc"/>
    <property type="match status" value="1"/>
</dbReference>
<evidence type="ECO:0000256" key="1">
    <source>
        <dbReference type="ARBA" id="ARBA00000109"/>
    </source>
</evidence>
<dbReference type="SUPFAM" id="SSF69065">
    <property type="entry name" value="RNase III domain-like"/>
    <property type="match status" value="1"/>
</dbReference>
<organism evidence="14 15">
    <name type="scientific">Caldicellulosiruptor morganii</name>
    <dbReference type="NCBI Taxonomy" id="1387555"/>
    <lineage>
        <taxon>Bacteria</taxon>
        <taxon>Bacillati</taxon>
        <taxon>Bacillota</taxon>
        <taxon>Bacillota incertae sedis</taxon>
        <taxon>Caldicellulosiruptorales</taxon>
        <taxon>Caldicellulosiruptoraceae</taxon>
        <taxon>Caldicellulosiruptor</taxon>
    </lineage>
</organism>
<dbReference type="SMART" id="SM00358">
    <property type="entry name" value="DSRM"/>
    <property type="match status" value="1"/>
</dbReference>
<feature type="domain" description="DRBM" evidence="12">
    <location>
        <begin position="153"/>
        <end position="221"/>
    </location>
</feature>
<evidence type="ECO:0000256" key="8">
    <source>
        <dbReference type="ARBA" id="ARBA00022842"/>
    </source>
</evidence>
<comment type="subcellular location">
    <subcellularLocation>
        <location evidence="11">Cytoplasm</location>
    </subcellularLocation>
</comment>
<comment type="function">
    <text evidence="10 11">Digests double-stranded RNA. Involved in the processing of primary rRNA transcript to yield the immediate precursors to the large and small rRNAs (23S and 16S). Processes some mRNAs, and tRNAs when they are encoded in the rRNA operon. Processes pre-crRNA and tracrRNA of type II CRISPR loci if present in the organism.</text>
</comment>
<keyword evidence="4 11" id="KW-0540">Nuclease</keyword>
<feature type="binding site" evidence="11">
    <location>
        <position position="115"/>
    </location>
    <ligand>
        <name>Mg(2+)</name>
        <dbReference type="ChEBI" id="CHEBI:18420"/>
    </ligand>
</feature>
<dbReference type="SMART" id="SM00535">
    <property type="entry name" value="RIBOc"/>
    <property type="match status" value="1"/>
</dbReference>
<evidence type="ECO:0000256" key="7">
    <source>
        <dbReference type="ARBA" id="ARBA00022801"/>
    </source>
</evidence>
<keyword evidence="11" id="KW-0699">rRNA-binding</keyword>
<dbReference type="HAMAP" id="MF_00104">
    <property type="entry name" value="RNase_III"/>
    <property type="match status" value="1"/>
</dbReference>
<keyword evidence="7 11" id="KW-0378">Hydrolase</keyword>
<dbReference type="Pfam" id="PF00035">
    <property type="entry name" value="dsrm"/>
    <property type="match status" value="1"/>
</dbReference>
<protein>
    <recommendedName>
        <fullName evidence="11">Ribonuclease 3</fullName>
        <ecNumber evidence="11">3.1.26.3</ecNumber>
    </recommendedName>
    <alternativeName>
        <fullName evidence="11">Ribonuclease III</fullName>
        <shortName evidence="11">RNase III</shortName>
    </alternativeName>
</protein>
<evidence type="ECO:0000313" key="15">
    <source>
        <dbReference type="Proteomes" id="UP001164909"/>
    </source>
</evidence>
<dbReference type="PANTHER" id="PTHR14950:SF37">
    <property type="entry name" value="ENDORIBONUCLEASE DICER"/>
    <property type="match status" value="1"/>
</dbReference>
<keyword evidence="9 11" id="KW-0694">RNA-binding</keyword>
<comment type="cofactor">
    <cofactor evidence="11">
        <name>Mg(2+)</name>
        <dbReference type="ChEBI" id="CHEBI:18420"/>
    </cofactor>
</comment>
<dbReference type="NCBIfam" id="TIGR02191">
    <property type="entry name" value="RNaseIII"/>
    <property type="match status" value="1"/>
</dbReference>
<gene>
    <name evidence="11 14" type="primary">rnc</name>
    <name evidence="14" type="ORF">OTK00_001550</name>
</gene>
<evidence type="ECO:0000256" key="3">
    <source>
        <dbReference type="ARBA" id="ARBA00022664"/>
    </source>
</evidence>
<evidence type="ECO:0000313" key="14">
    <source>
        <dbReference type="EMBL" id="WAM33083.1"/>
    </source>
</evidence>
<keyword evidence="11" id="KW-0963">Cytoplasm</keyword>
<feature type="domain" description="RNase III" evidence="13">
    <location>
        <begin position="1"/>
        <end position="126"/>
    </location>
</feature>
<evidence type="ECO:0000256" key="10">
    <source>
        <dbReference type="ARBA" id="ARBA00049596"/>
    </source>
</evidence>
<comment type="subunit">
    <text evidence="11">Homodimer.</text>
</comment>
<dbReference type="EMBL" id="CP113865">
    <property type="protein sequence ID" value="WAM33083.1"/>
    <property type="molecule type" value="Genomic_DNA"/>
</dbReference>
<keyword evidence="11" id="KW-0819">tRNA processing</keyword>
<dbReference type="GO" id="GO:0004525">
    <property type="term" value="F:ribonuclease III activity"/>
    <property type="evidence" value="ECO:0007669"/>
    <property type="project" value="UniProtKB-EC"/>
</dbReference>
<comment type="catalytic activity">
    <reaction evidence="1 11">
        <text>Endonucleolytic cleavage to 5'-phosphomonoester.</text>
        <dbReference type="EC" id="3.1.26.3"/>
    </reaction>
</comment>
<dbReference type="InterPro" id="IPR014720">
    <property type="entry name" value="dsRBD_dom"/>
</dbReference>
<dbReference type="RefSeq" id="WP_045170199.1">
    <property type="nucleotide sequence ID" value="NZ_CP113865.1"/>
</dbReference>